<dbReference type="GO" id="GO:0016787">
    <property type="term" value="F:hydrolase activity"/>
    <property type="evidence" value="ECO:0007669"/>
    <property type="project" value="UniProtKB-KW"/>
</dbReference>
<dbReference type="AlphaFoldDB" id="A0A2G4YVM1"/>
<dbReference type="PANTHER" id="PTHR42663">
    <property type="entry name" value="HYDROLASE C777.06C-RELATED-RELATED"/>
    <property type="match status" value="1"/>
</dbReference>
<protein>
    <submittedName>
        <fullName evidence="2">MBL fold metallo-hydrolase</fullName>
    </submittedName>
</protein>
<dbReference type="Gene3D" id="3.60.15.10">
    <property type="entry name" value="Ribonuclease Z/Hydroxyacylglutathione hydrolase-like"/>
    <property type="match status" value="1"/>
</dbReference>
<dbReference type="InterPro" id="IPR001279">
    <property type="entry name" value="Metallo-B-lactamas"/>
</dbReference>
<comment type="caution">
    <text evidence="2">The sequence shown here is derived from an EMBL/GenBank/DDBJ whole genome shotgun (WGS) entry which is preliminary data.</text>
</comment>
<dbReference type="Proteomes" id="UP000229730">
    <property type="component" value="Unassembled WGS sequence"/>
</dbReference>
<dbReference type="PANTHER" id="PTHR42663:SF6">
    <property type="entry name" value="HYDROLASE C777.06C-RELATED"/>
    <property type="match status" value="1"/>
</dbReference>
<accession>A0A2G4YVM1</accession>
<dbReference type="RefSeq" id="WP_099471874.1">
    <property type="nucleotide sequence ID" value="NZ_CP041025.1"/>
</dbReference>
<evidence type="ECO:0000313" key="2">
    <source>
        <dbReference type="EMBL" id="PHZ86290.1"/>
    </source>
</evidence>
<reference evidence="2 3" key="1">
    <citation type="submission" date="2017-10" db="EMBL/GenBank/DDBJ databases">
        <title>Frigbacter circumglobatus gen. nov. sp. nov., isolated from sediment cultured in situ.</title>
        <authorList>
            <person name="Zhao Z."/>
        </authorList>
    </citation>
    <scope>NUCLEOTIDE SEQUENCE [LARGE SCALE GENOMIC DNA]</scope>
    <source>
        <strain evidence="2 3">ZYL</strain>
    </source>
</reference>
<keyword evidence="2" id="KW-0378">Hydrolase</keyword>
<dbReference type="SMART" id="SM00849">
    <property type="entry name" value="Lactamase_B"/>
    <property type="match status" value="1"/>
</dbReference>
<dbReference type="EMBL" id="PDEM01000009">
    <property type="protein sequence ID" value="PHZ86290.1"/>
    <property type="molecule type" value="Genomic_DNA"/>
</dbReference>
<dbReference type="SUPFAM" id="SSF56281">
    <property type="entry name" value="Metallo-hydrolase/oxidoreductase"/>
    <property type="match status" value="1"/>
</dbReference>
<evidence type="ECO:0000313" key="3">
    <source>
        <dbReference type="Proteomes" id="UP000229730"/>
    </source>
</evidence>
<dbReference type="OrthoDB" id="9781189at2"/>
<sequence>MKVTILGCGTSTGVPRIGDNWGKCDPTNPKNRRRRSSILIQDQETDILIDTTPDLREQCLSANITRLDGVLYTHDHADHTHGIDDLRAIKQMMKRKVDVYGNEVTMAVLKRRFDYIFAAKTGYPAIVEGHVFDENPFTVGQLKVQPFDLIHGPIKSVGFRVGKVAYTTDLNAIPESSEAHLYGLDLWVVDALRPEPHPTHSHLDQTLDWIEKFKPKRAILTHMTGDLDYETLKKALPSHIEPGYDGLVVTV</sequence>
<evidence type="ECO:0000259" key="1">
    <source>
        <dbReference type="SMART" id="SM00849"/>
    </source>
</evidence>
<dbReference type="FunCoup" id="A0A2G4YVM1">
    <property type="interactions" value="8"/>
</dbReference>
<feature type="domain" description="Metallo-beta-lactamase" evidence="1">
    <location>
        <begin position="34"/>
        <end position="222"/>
    </location>
</feature>
<organism evidence="2 3">
    <name type="scientific">Paremcibacter congregatus</name>
    <dbReference type="NCBI Taxonomy" id="2043170"/>
    <lineage>
        <taxon>Bacteria</taxon>
        <taxon>Pseudomonadati</taxon>
        <taxon>Pseudomonadota</taxon>
        <taxon>Alphaproteobacteria</taxon>
        <taxon>Emcibacterales</taxon>
        <taxon>Emcibacteraceae</taxon>
        <taxon>Paremcibacter</taxon>
    </lineage>
</organism>
<dbReference type="InterPro" id="IPR036866">
    <property type="entry name" value="RibonucZ/Hydroxyglut_hydro"/>
</dbReference>
<dbReference type="InParanoid" id="A0A2G4YVM1"/>
<keyword evidence="3" id="KW-1185">Reference proteome</keyword>
<dbReference type="CDD" id="cd16279">
    <property type="entry name" value="metallo-hydrolase-like_MBL-fold"/>
    <property type="match status" value="1"/>
</dbReference>
<proteinExistence type="predicted"/>
<dbReference type="Pfam" id="PF12706">
    <property type="entry name" value="Lactamase_B_2"/>
    <property type="match status" value="1"/>
</dbReference>
<gene>
    <name evidence="2" type="ORF">CRD36_06390</name>
</gene>
<name>A0A2G4YVM1_9PROT</name>